<dbReference type="Pfam" id="PF03929">
    <property type="entry name" value="PepSY_TM"/>
    <property type="match status" value="1"/>
</dbReference>
<evidence type="ECO:0000313" key="2">
    <source>
        <dbReference type="EMBL" id="RKD91013.1"/>
    </source>
</evidence>
<proteinExistence type="predicted"/>
<keyword evidence="1" id="KW-0812">Transmembrane</keyword>
<feature type="transmembrane region" description="Helical" evidence="1">
    <location>
        <begin position="150"/>
        <end position="170"/>
    </location>
</feature>
<keyword evidence="1" id="KW-0472">Membrane</keyword>
<keyword evidence="3" id="KW-1185">Reference proteome</keyword>
<feature type="transmembrane region" description="Helical" evidence="1">
    <location>
        <begin position="12"/>
        <end position="33"/>
    </location>
</feature>
<organism evidence="2 3">
    <name type="scientific">Mangrovibacterium diazotrophicum</name>
    <dbReference type="NCBI Taxonomy" id="1261403"/>
    <lineage>
        <taxon>Bacteria</taxon>
        <taxon>Pseudomonadati</taxon>
        <taxon>Bacteroidota</taxon>
        <taxon>Bacteroidia</taxon>
        <taxon>Marinilabiliales</taxon>
        <taxon>Prolixibacteraceae</taxon>
        <taxon>Mangrovibacterium</taxon>
    </lineage>
</organism>
<name>A0A419W6A7_9BACT</name>
<feature type="transmembrane region" description="Helical" evidence="1">
    <location>
        <begin position="203"/>
        <end position="223"/>
    </location>
</feature>
<sequence length="389" mass="43844">MFKNLIYQIHLYLGIASSIIMIVLCLTGTILVFEEEFIDAFDQSYRVSQNEGSNRLTLDEKIAKVEASTGKTVSGMMIYPEPEKNHTFVLSASGTGTPEGGHARPQQVWIDSYTGDLVAKPETGTADGFFHWVMQLHRWLLLDKKVGRPITGAATVIFLILSITGLILYAPAKLSRWLKRGSWFPIIGLKKAGNTNLILHKNYGWYALLPLLLMGFSALIWSYPGYYSALEKLLGDQLGKQRFDKTIPLNYQADSLAQRLSIEELIADADEALPYQTKIYRIDLPKTKDESIMIRKKSAAFVAYDAADKIQIDPYNGEILSVDEFKNWSFRQKVAALIRTIHIGSFIGLTSKIIYFLAALIATSLPVTGLLLWFKKLRSKKKRRQVQLV</sequence>
<reference evidence="2 3" key="1">
    <citation type="submission" date="2018-09" db="EMBL/GenBank/DDBJ databases">
        <title>Genomic Encyclopedia of Archaeal and Bacterial Type Strains, Phase II (KMG-II): from individual species to whole genera.</title>
        <authorList>
            <person name="Goeker M."/>
        </authorList>
    </citation>
    <scope>NUCLEOTIDE SEQUENCE [LARGE SCALE GENOMIC DNA]</scope>
    <source>
        <strain evidence="2 3">DSM 27148</strain>
    </source>
</reference>
<dbReference type="InterPro" id="IPR005625">
    <property type="entry name" value="PepSY-ass_TM"/>
</dbReference>
<gene>
    <name evidence="2" type="ORF">BC643_1362</name>
</gene>
<dbReference type="PANTHER" id="PTHR34219:SF3">
    <property type="entry name" value="BLL7967 PROTEIN"/>
    <property type="match status" value="1"/>
</dbReference>
<accession>A0A419W6A7</accession>
<dbReference type="Proteomes" id="UP000283387">
    <property type="component" value="Unassembled WGS sequence"/>
</dbReference>
<dbReference type="RefSeq" id="WP_120272353.1">
    <property type="nucleotide sequence ID" value="NZ_RAPN01000001.1"/>
</dbReference>
<evidence type="ECO:0000313" key="3">
    <source>
        <dbReference type="Proteomes" id="UP000283387"/>
    </source>
</evidence>
<dbReference type="OrthoDB" id="111691at2"/>
<dbReference type="AlphaFoldDB" id="A0A419W6A7"/>
<protein>
    <submittedName>
        <fullName evidence="2">Putative iron-regulated membrane protein</fullName>
    </submittedName>
</protein>
<comment type="caution">
    <text evidence="2">The sequence shown here is derived from an EMBL/GenBank/DDBJ whole genome shotgun (WGS) entry which is preliminary data.</text>
</comment>
<evidence type="ECO:0000256" key="1">
    <source>
        <dbReference type="SAM" id="Phobius"/>
    </source>
</evidence>
<keyword evidence="1" id="KW-1133">Transmembrane helix</keyword>
<dbReference type="PANTHER" id="PTHR34219">
    <property type="entry name" value="IRON-REGULATED INNER MEMBRANE PROTEIN-RELATED"/>
    <property type="match status" value="1"/>
</dbReference>
<dbReference type="EMBL" id="RAPN01000001">
    <property type="protein sequence ID" value="RKD91013.1"/>
    <property type="molecule type" value="Genomic_DNA"/>
</dbReference>
<feature type="transmembrane region" description="Helical" evidence="1">
    <location>
        <begin position="353"/>
        <end position="374"/>
    </location>
</feature>